<dbReference type="Gene3D" id="2.120.10.80">
    <property type="entry name" value="Kelch-type beta propeller"/>
    <property type="match status" value="1"/>
</dbReference>
<feature type="signal peptide" evidence="3">
    <location>
        <begin position="1"/>
        <end position="23"/>
    </location>
</feature>
<dbReference type="RefSeq" id="WP_182530267.1">
    <property type="nucleotide sequence ID" value="NZ_JACGXL010000002.1"/>
</dbReference>
<keyword evidence="3" id="KW-0732">Signal</keyword>
<dbReference type="AlphaFoldDB" id="A0A839EXQ8"/>
<organism evidence="4 5">
    <name type="scientific">Dokdonella fugitiva</name>
    <dbReference type="NCBI Taxonomy" id="328517"/>
    <lineage>
        <taxon>Bacteria</taxon>
        <taxon>Pseudomonadati</taxon>
        <taxon>Pseudomonadota</taxon>
        <taxon>Gammaproteobacteria</taxon>
        <taxon>Lysobacterales</taxon>
        <taxon>Rhodanobacteraceae</taxon>
        <taxon>Dokdonella</taxon>
    </lineage>
</organism>
<dbReference type="EMBL" id="JACGXL010000002">
    <property type="protein sequence ID" value="MBA8887176.1"/>
    <property type="molecule type" value="Genomic_DNA"/>
</dbReference>
<gene>
    <name evidence="4" type="ORF">FHW12_001390</name>
</gene>
<evidence type="ECO:0000313" key="5">
    <source>
        <dbReference type="Proteomes" id="UP000550401"/>
    </source>
</evidence>
<evidence type="ECO:0000256" key="2">
    <source>
        <dbReference type="ARBA" id="ARBA00022737"/>
    </source>
</evidence>
<protein>
    <recommendedName>
        <fullName evidence="6">Kelch motif protein</fullName>
    </recommendedName>
</protein>
<evidence type="ECO:0000256" key="3">
    <source>
        <dbReference type="SAM" id="SignalP"/>
    </source>
</evidence>
<keyword evidence="5" id="KW-1185">Reference proteome</keyword>
<evidence type="ECO:0000256" key="1">
    <source>
        <dbReference type="ARBA" id="ARBA00022441"/>
    </source>
</evidence>
<dbReference type="InterPro" id="IPR006652">
    <property type="entry name" value="Kelch_1"/>
</dbReference>
<proteinExistence type="predicted"/>
<dbReference type="Pfam" id="PF01344">
    <property type="entry name" value="Kelch_1"/>
    <property type="match status" value="1"/>
</dbReference>
<dbReference type="InterPro" id="IPR015915">
    <property type="entry name" value="Kelch-typ_b-propeller"/>
</dbReference>
<keyword evidence="1" id="KW-0880">Kelch repeat</keyword>
<dbReference type="SMART" id="SM00612">
    <property type="entry name" value="Kelch"/>
    <property type="match status" value="5"/>
</dbReference>
<comment type="caution">
    <text evidence="4">The sequence shown here is derived from an EMBL/GenBank/DDBJ whole genome shotgun (WGS) entry which is preliminary data.</text>
</comment>
<dbReference type="SUPFAM" id="SSF50965">
    <property type="entry name" value="Galactose oxidase, central domain"/>
    <property type="match status" value="2"/>
</dbReference>
<evidence type="ECO:0000313" key="4">
    <source>
        <dbReference type="EMBL" id="MBA8887176.1"/>
    </source>
</evidence>
<dbReference type="PANTHER" id="PTHR46344:SF27">
    <property type="entry name" value="KELCH REPEAT SUPERFAMILY PROTEIN"/>
    <property type="match status" value="1"/>
</dbReference>
<evidence type="ECO:0008006" key="6">
    <source>
        <dbReference type="Google" id="ProtNLM"/>
    </source>
</evidence>
<accession>A0A839EXQ8</accession>
<dbReference type="InterPro" id="IPR011043">
    <property type="entry name" value="Gal_Oxase/kelch_b-propeller"/>
</dbReference>
<name>A0A839EXQ8_9GAMM</name>
<keyword evidence="2" id="KW-0677">Repeat</keyword>
<dbReference type="InterPro" id="IPR037293">
    <property type="entry name" value="Gal_Oxidase_central_sf"/>
</dbReference>
<sequence length="394" mass="39807">MHRPHPIACAIPAFILSSASAIAGGSFQRSGDMATPRASYGTALLPDGRVLFTGGIADFGVHLIQAELYDPASDAFVATGSMTQTRMRPTVAALADGRVLVLGGRSGTSGDALATAELYDPATGQFSGTGSMAGPRYVASATLLEDGRVLVAGGLTARDVLASAELYDPATGTFSATGALVEARIQPLALRLADGRVLIAGGDGVGGPLASAELYDPLTGTFASTGDLPEPREVQSFVRLADGRVLMAGGSDGGYGGGFPIYYPGAAVYDPATATFTPAGTLAHAREMQAAARLPDGRVLVAGGAHLVGEPGSVTVAIAEAWDPATASFEAIGPMVVPRYEATPVTLADGSVLLAGGWAFAGDTVGDMPTVAAERFVPETTDAIFVDGFDGAAR</sequence>
<feature type="chain" id="PRO_5032665650" description="Kelch motif protein" evidence="3">
    <location>
        <begin position="24"/>
        <end position="394"/>
    </location>
</feature>
<dbReference type="Gene3D" id="2.130.10.80">
    <property type="entry name" value="Galactose oxidase/kelch, beta-propeller"/>
    <property type="match status" value="2"/>
</dbReference>
<reference evidence="4 5" key="1">
    <citation type="submission" date="2020-07" db="EMBL/GenBank/DDBJ databases">
        <title>Genomic Encyclopedia of Type Strains, Phase IV (KMG-V): Genome sequencing to study the core and pangenomes of soil and plant-associated prokaryotes.</title>
        <authorList>
            <person name="Whitman W."/>
        </authorList>
    </citation>
    <scope>NUCLEOTIDE SEQUENCE [LARGE SCALE GENOMIC DNA]</scope>
    <source>
        <strain evidence="4 5">RH2WT43</strain>
    </source>
</reference>
<dbReference type="PANTHER" id="PTHR46344">
    <property type="entry name" value="OS02G0202900 PROTEIN"/>
    <property type="match status" value="1"/>
</dbReference>
<dbReference type="Proteomes" id="UP000550401">
    <property type="component" value="Unassembled WGS sequence"/>
</dbReference>